<dbReference type="InterPro" id="IPR013324">
    <property type="entry name" value="RNA_pol_sigma_r3/r4-like"/>
</dbReference>
<comment type="similarity">
    <text evidence="1">Belongs to the sigma-70 factor family. ECF subfamily.</text>
</comment>
<keyword evidence="4" id="KW-0804">Transcription</keyword>
<keyword evidence="2" id="KW-0805">Transcription regulation</keyword>
<dbReference type="GO" id="GO:0000428">
    <property type="term" value="C:DNA-directed RNA polymerase complex"/>
    <property type="evidence" value="ECO:0007669"/>
    <property type="project" value="UniProtKB-KW"/>
</dbReference>
<dbReference type="InterPro" id="IPR014284">
    <property type="entry name" value="RNA_pol_sigma-70_dom"/>
</dbReference>
<evidence type="ECO:0000256" key="2">
    <source>
        <dbReference type="ARBA" id="ARBA00023015"/>
    </source>
</evidence>
<protein>
    <submittedName>
        <fullName evidence="7">DNA-directed RNA polymerase sigma-70 factor</fullName>
    </submittedName>
</protein>
<dbReference type="SUPFAM" id="SSF88946">
    <property type="entry name" value="Sigma2 domain of RNA polymerase sigma factors"/>
    <property type="match status" value="1"/>
</dbReference>
<proteinExistence type="inferred from homology"/>
<dbReference type="SUPFAM" id="SSF88659">
    <property type="entry name" value="Sigma3 and sigma4 domains of RNA polymerase sigma factors"/>
    <property type="match status" value="1"/>
</dbReference>
<evidence type="ECO:0000313" key="7">
    <source>
        <dbReference type="EMBL" id="GHE73088.1"/>
    </source>
</evidence>
<evidence type="ECO:0000256" key="4">
    <source>
        <dbReference type="ARBA" id="ARBA00023163"/>
    </source>
</evidence>
<comment type="caution">
    <text evidence="7">The sequence shown here is derived from an EMBL/GenBank/DDBJ whole genome shotgun (WGS) entry which is preliminary data.</text>
</comment>
<sequence length="172" mass="20509">MKAFNHSEKQFFQLLEQHKGIVIKVANAYSNTENDRDDLIQEVSYNLWKSWPNYNPKYKLSTWVYTIALNVSISFYRKHSKRVQMYRAIEEVELELIEAEELDRTEEVHKLLYRFIGRLRPLDRALMLLYLDEQTYDDMAAALGISKTNVATKISRIKKVLKQQFEREERGL</sequence>
<keyword evidence="3" id="KW-0731">Sigma factor</keyword>
<dbReference type="Pfam" id="PF08281">
    <property type="entry name" value="Sigma70_r4_2"/>
    <property type="match status" value="1"/>
</dbReference>
<dbReference type="PANTHER" id="PTHR43133">
    <property type="entry name" value="RNA POLYMERASE ECF-TYPE SIGMA FACTO"/>
    <property type="match status" value="1"/>
</dbReference>
<organism evidence="7 8">
    <name type="scientific">Roseivirga thermotolerans</name>
    <dbReference type="NCBI Taxonomy" id="1758176"/>
    <lineage>
        <taxon>Bacteria</taxon>
        <taxon>Pseudomonadati</taxon>
        <taxon>Bacteroidota</taxon>
        <taxon>Cytophagia</taxon>
        <taxon>Cytophagales</taxon>
        <taxon>Roseivirgaceae</taxon>
        <taxon>Roseivirga</taxon>
    </lineage>
</organism>
<gene>
    <name evidence="7" type="primary">rfaY</name>
    <name evidence="7" type="ORF">GCM10011340_32010</name>
</gene>
<reference evidence="8" key="1">
    <citation type="journal article" date="2019" name="Int. J. Syst. Evol. Microbiol.">
        <title>The Global Catalogue of Microorganisms (GCM) 10K type strain sequencing project: providing services to taxonomists for standard genome sequencing and annotation.</title>
        <authorList>
            <consortium name="The Broad Institute Genomics Platform"/>
            <consortium name="The Broad Institute Genome Sequencing Center for Infectious Disease"/>
            <person name="Wu L."/>
            <person name="Ma J."/>
        </authorList>
    </citation>
    <scope>NUCLEOTIDE SEQUENCE [LARGE SCALE GENOMIC DNA]</scope>
    <source>
        <strain evidence="8">CGMCC 1.15111</strain>
    </source>
</reference>
<feature type="domain" description="RNA polymerase sigma factor 70 region 4 type 2" evidence="6">
    <location>
        <begin position="111"/>
        <end position="159"/>
    </location>
</feature>
<keyword evidence="7" id="KW-0240">DNA-directed RNA polymerase</keyword>
<evidence type="ECO:0000256" key="3">
    <source>
        <dbReference type="ARBA" id="ARBA00023082"/>
    </source>
</evidence>
<feature type="domain" description="RNA polymerase sigma-70 region 2" evidence="5">
    <location>
        <begin position="14"/>
        <end position="81"/>
    </location>
</feature>
<dbReference type="RefSeq" id="WP_189631296.1">
    <property type="nucleotide sequence ID" value="NZ_BNAG01000004.1"/>
</dbReference>
<evidence type="ECO:0000259" key="5">
    <source>
        <dbReference type="Pfam" id="PF04542"/>
    </source>
</evidence>
<evidence type="ECO:0000313" key="8">
    <source>
        <dbReference type="Proteomes" id="UP000658258"/>
    </source>
</evidence>
<dbReference type="EMBL" id="BNAG01000004">
    <property type="protein sequence ID" value="GHE73088.1"/>
    <property type="molecule type" value="Genomic_DNA"/>
</dbReference>
<evidence type="ECO:0000256" key="1">
    <source>
        <dbReference type="ARBA" id="ARBA00010641"/>
    </source>
</evidence>
<dbReference type="Gene3D" id="1.10.1740.10">
    <property type="match status" value="1"/>
</dbReference>
<dbReference type="InterPro" id="IPR036388">
    <property type="entry name" value="WH-like_DNA-bd_sf"/>
</dbReference>
<accession>A0ABQ3IBY2</accession>
<name>A0ABQ3IBY2_9BACT</name>
<dbReference type="InterPro" id="IPR007627">
    <property type="entry name" value="RNA_pol_sigma70_r2"/>
</dbReference>
<dbReference type="Gene3D" id="1.10.10.10">
    <property type="entry name" value="Winged helix-like DNA-binding domain superfamily/Winged helix DNA-binding domain"/>
    <property type="match status" value="1"/>
</dbReference>
<dbReference type="InterPro" id="IPR039425">
    <property type="entry name" value="RNA_pol_sigma-70-like"/>
</dbReference>
<keyword evidence="8" id="KW-1185">Reference proteome</keyword>
<dbReference type="Pfam" id="PF04542">
    <property type="entry name" value="Sigma70_r2"/>
    <property type="match status" value="1"/>
</dbReference>
<dbReference type="NCBIfam" id="TIGR02937">
    <property type="entry name" value="sigma70-ECF"/>
    <property type="match status" value="1"/>
</dbReference>
<dbReference type="InterPro" id="IPR013249">
    <property type="entry name" value="RNA_pol_sigma70_r4_t2"/>
</dbReference>
<dbReference type="Proteomes" id="UP000658258">
    <property type="component" value="Unassembled WGS sequence"/>
</dbReference>
<dbReference type="PANTHER" id="PTHR43133:SF45">
    <property type="entry name" value="RNA POLYMERASE ECF-TYPE SIGMA FACTOR"/>
    <property type="match status" value="1"/>
</dbReference>
<evidence type="ECO:0000259" key="6">
    <source>
        <dbReference type="Pfam" id="PF08281"/>
    </source>
</evidence>
<dbReference type="InterPro" id="IPR013325">
    <property type="entry name" value="RNA_pol_sigma_r2"/>
</dbReference>